<dbReference type="RefSeq" id="XP_003645904.1">
    <property type="nucleotide sequence ID" value="XM_003645856.1"/>
</dbReference>
<dbReference type="HOGENOM" id="CLU_031026_1_1_1"/>
<dbReference type="InterPro" id="IPR020615">
    <property type="entry name" value="Thiolase_acyl_enz_int_AS"/>
</dbReference>
<dbReference type="InterPro" id="IPR020616">
    <property type="entry name" value="Thiolase_N"/>
</dbReference>
<dbReference type="eggNOG" id="KOG1389">
    <property type="taxonomic scope" value="Eukaryota"/>
</dbReference>
<dbReference type="PROSITE" id="PS00737">
    <property type="entry name" value="THIOLASE_2"/>
    <property type="match status" value="1"/>
</dbReference>
<feature type="domain" description="Thiolase N-terminal" evidence="13">
    <location>
        <begin position="28"/>
        <end position="275"/>
    </location>
</feature>
<dbReference type="InParanoid" id="G8JST4"/>
<evidence type="ECO:0000256" key="11">
    <source>
        <dbReference type="PIRSR" id="PIRSR000429-1"/>
    </source>
</evidence>
<evidence type="ECO:0000256" key="2">
    <source>
        <dbReference type="ARBA" id="ARBA00004872"/>
    </source>
</evidence>
<dbReference type="OMA" id="MTAFPEP"/>
<name>G8JST4_ERECY</name>
<keyword evidence="16" id="KW-1185">Reference proteome</keyword>
<dbReference type="FunCoup" id="G8JST4">
    <property type="interactions" value="337"/>
</dbReference>
<feature type="active site" description="Proton acceptor" evidence="11">
    <location>
        <position position="361"/>
    </location>
</feature>
<evidence type="ECO:0000259" key="14">
    <source>
        <dbReference type="Pfam" id="PF02803"/>
    </source>
</evidence>
<organism evidence="15 16">
    <name type="scientific">Eremothecium cymbalariae (strain CBS 270.75 / DBVPG 7215 / KCTC 17166 / NRRL Y-17582)</name>
    <name type="common">Yeast</name>
    <dbReference type="NCBI Taxonomy" id="931890"/>
    <lineage>
        <taxon>Eukaryota</taxon>
        <taxon>Fungi</taxon>
        <taxon>Dikarya</taxon>
        <taxon>Ascomycota</taxon>
        <taxon>Saccharomycotina</taxon>
        <taxon>Saccharomycetes</taxon>
        <taxon>Saccharomycetales</taxon>
        <taxon>Saccharomycetaceae</taxon>
        <taxon>Eremothecium</taxon>
    </lineage>
</organism>
<dbReference type="PIRSF" id="PIRSF000429">
    <property type="entry name" value="Ac-CoA_Ac_transf"/>
    <property type="match status" value="1"/>
</dbReference>
<dbReference type="GO" id="GO:0006635">
    <property type="term" value="P:fatty acid beta-oxidation"/>
    <property type="evidence" value="ECO:0007669"/>
    <property type="project" value="EnsemblFungi"/>
</dbReference>
<dbReference type="InterPro" id="IPR016039">
    <property type="entry name" value="Thiolase-like"/>
</dbReference>
<evidence type="ECO:0000256" key="9">
    <source>
        <dbReference type="ARBA" id="ARBA00023315"/>
    </source>
</evidence>
<dbReference type="GeneID" id="11472375"/>
<evidence type="ECO:0000256" key="5">
    <source>
        <dbReference type="ARBA" id="ARBA00022832"/>
    </source>
</evidence>
<evidence type="ECO:0000256" key="12">
    <source>
        <dbReference type="RuleBase" id="RU003557"/>
    </source>
</evidence>
<sequence>MSNRLNNIRDHIEVQSRALATSKGPDDVVIVAAYRTAIAKGFKGGFKDLSSDQLLYEFLVKFFEKANIDKNLIQEVAVGNVLNPGAGANEHRAACLAAGVPYTAPLVAINRQCSSGLTAVNDIANKIGMGQINVGLAVGVESMTGHYANFSFDHVSAELQKDREARKCYIPMGFTNENVAKAYKIPRSVQDEFAADSYQKAEAAVSNGLFDEEVLPISTPDGKVISRDEGPRKGVTAESLSKLRPAFIKDGGVTTAGNASQVSDGAAAVLLAKRSVAEQLGLSIIGKYVAFQVVGVPPEIMGVGPAYAIPAVLKSTGLDISDVDIFEINEAFAAQALYCVEKLGIDKKKLNPRGGAIAIGHPLGCTGARQVATILRELEPGQIGCTSMCIGSGMGAAAIFVRE</sequence>
<evidence type="ECO:0000259" key="13">
    <source>
        <dbReference type="Pfam" id="PF00108"/>
    </source>
</evidence>
<evidence type="ECO:0000256" key="1">
    <source>
        <dbReference type="ARBA" id="ARBA00004275"/>
    </source>
</evidence>
<dbReference type="Pfam" id="PF02803">
    <property type="entry name" value="Thiolase_C"/>
    <property type="match status" value="1"/>
</dbReference>
<dbReference type="EMBL" id="CP002500">
    <property type="protein sequence ID" value="AET39087.1"/>
    <property type="molecule type" value="Genomic_DNA"/>
</dbReference>
<evidence type="ECO:0000313" key="16">
    <source>
        <dbReference type="Proteomes" id="UP000006790"/>
    </source>
</evidence>
<dbReference type="Proteomes" id="UP000006790">
    <property type="component" value="Chromosome 4"/>
</dbReference>
<keyword evidence="8" id="KW-0576">Peroxisome</keyword>
<proteinExistence type="inferred from homology"/>
<dbReference type="GO" id="GO:0005758">
    <property type="term" value="C:mitochondrial intermembrane space"/>
    <property type="evidence" value="ECO:0007669"/>
    <property type="project" value="EnsemblFungi"/>
</dbReference>
<dbReference type="NCBIfam" id="TIGR01930">
    <property type="entry name" value="AcCoA-C-Actrans"/>
    <property type="match status" value="1"/>
</dbReference>
<evidence type="ECO:0000256" key="6">
    <source>
        <dbReference type="ARBA" id="ARBA00022946"/>
    </source>
</evidence>
<evidence type="ECO:0000256" key="7">
    <source>
        <dbReference type="ARBA" id="ARBA00023098"/>
    </source>
</evidence>
<keyword evidence="7" id="KW-0443">Lipid metabolism</keyword>
<feature type="active site" description="Proton acceptor" evidence="11">
    <location>
        <position position="389"/>
    </location>
</feature>
<accession>G8JST4</accession>
<dbReference type="GO" id="GO:0005782">
    <property type="term" value="C:peroxisomal matrix"/>
    <property type="evidence" value="ECO:0007669"/>
    <property type="project" value="EnsemblFungi"/>
</dbReference>
<dbReference type="OrthoDB" id="5404651at2759"/>
<keyword evidence="9 12" id="KW-0012">Acyltransferase</keyword>
<evidence type="ECO:0000313" key="15">
    <source>
        <dbReference type="EMBL" id="AET39087.1"/>
    </source>
</evidence>
<dbReference type="KEGG" id="erc:Ecym_4003"/>
<dbReference type="PROSITE" id="PS00098">
    <property type="entry name" value="THIOLASE_1"/>
    <property type="match status" value="1"/>
</dbReference>
<comment type="subcellular location">
    <subcellularLocation>
        <location evidence="1">Peroxisome</location>
    </subcellularLocation>
</comment>
<dbReference type="InterPro" id="IPR020617">
    <property type="entry name" value="Thiolase_C"/>
</dbReference>
<dbReference type="InterPro" id="IPR050215">
    <property type="entry name" value="Thiolase-like_sf_Thiolase"/>
</dbReference>
<evidence type="ECO:0000256" key="3">
    <source>
        <dbReference type="ARBA" id="ARBA00010982"/>
    </source>
</evidence>
<feature type="domain" description="Thiolase C-terminal" evidence="14">
    <location>
        <begin position="284"/>
        <end position="401"/>
    </location>
</feature>
<gene>
    <name evidence="15" type="ordered locus">Ecym_4003</name>
</gene>
<comment type="pathway">
    <text evidence="2">Lipid metabolism; fatty acid metabolism.</text>
</comment>
<dbReference type="AlphaFoldDB" id="G8JST4"/>
<dbReference type="GO" id="GO:0003988">
    <property type="term" value="F:acetyl-CoA C-acyltransferase activity"/>
    <property type="evidence" value="ECO:0007669"/>
    <property type="project" value="UniProtKB-EC"/>
</dbReference>
<keyword evidence="6" id="KW-0809">Transit peptide</keyword>
<evidence type="ECO:0000256" key="10">
    <source>
        <dbReference type="ARBA" id="ARBA00047605"/>
    </source>
</evidence>
<dbReference type="InterPro" id="IPR020613">
    <property type="entry name" value="Thiolase_CS"/>
</dbReference>
<dbReference type="InterPro" id="IPR002155">
    <property type="entry name" value="Thiolase"/>
</dbReference>
<dbReference type="GO" id="GO:0010124">
    <property type="term" value="P:phenylacetate catabolic process"/>
    <property type="evidence" value="ECO:0007669"/>
    <property type="project" value="TreeGrafter"/>
</dbReference>
<evidence type="ECO:0000256" key="4">
    <source>
        <dbReference type="ARBA" id="ARBA00022679"/>
    </source>
</evidence>
<comment type="similarity">
    <text evidence="3 12">Belongs to the thiolase-like superfamily. Thiolase family.</text>
</comment>
<dbReference type="CDD" id="cd00751">
    <property type="entry name" value="thiolase"/>
    <property type="match status" value="1"/>
</dbReference>
<keyword evidence="4 12" id="KW-0808">Transferase</keyword>
<reference evidence="16" key="1">
    <citation type="journal article" date="2012" name="G3 (Bethesda)">
        <title>Pichia sorbitophila, an interspecies yeast hybrid reveals early steps of genome resolution following polyploidization.</title>
        <authorList>
            <person name="Leh Louis V."/>
            <person name="Despons L."/>
            <person name="Friedrich A."/>
            <person name="Martin T."/>
            <person name="Durrens P."/>
            <person name="Casaregola S."/>
            <person name="Neuveglise C."/>
            <person name="Fairhead C."/>
            <person name="Marck C."/>
            <person name="Cruz J.A."/>
            <person name="Straub M.L."/>
            <person name="Kugler V."/>
            <person name="Sacerdot C."/>
            <person name="Uzunov Z."/>
            <person name="Thierry A."/>
            <person name="Weiss S."/>
            <person name="Bleykasten C."/>
            <person name="De Montigny J."/>
            <person name="Jacques N."/>
            <person name="Jung P."/>
            <person name="Lemaire M."/>
            <person name="Mallet S."/>
            <person name="Morel G."/>
            <person name="Richard G.F."/>
            <person name="Sarkar A."/>
            <person name="Savel G."/>
            <person name="Schacherer J."/>
            <person name="Seret M.L."/>
            <person name="Talla E."/>
            <person name="Samson G."/>
            <person name="Jubin C."/>
            <person name="Poulain J."/>
            <person name="Vacherie B."/>
            <person name="Barbe V."/>
            <person name="Pelletier E."/>
            <person name="Sherman D.J."/>
            <person name="Westhof E."/>
            <person name="Weissenbach J."/>
            <person name="Baret P.V."/>
            <person name="Wincker P."/>
            <person name="Gaillardin C."/>
            <person name="Dujon B."/>
            <person name="Souciet J.L."/>
        </authorList>
    </citation>
    <scope>NUCLEOTIDE SEQUENCE [LARGE SCALE GENOMIC DNA]</scope>
    <source>
        <strain evidence="16">CBS 270.75 / DBVPG 7215 / KCTC 17166 / NRRL Y-17582</strain>
    </source>
</reference>
<dbReference type="Gene3D" id="3.40.47.10">
    <property type="match status" value="2"/>
</dbReference>
<dbReference type="PANTHER" id="PTHR43853:SF8">
    <property type="entry name" value="3-KETOACYL-COA THIOLASE, PEROXISOMAL"/>
    <property type="match status" value="1"/>
</dbReference>
<dbReference type="PANTHER" id="PTHR43853">
    <property type="entry name" value="3-KETOACYL-COA THIOLASE, PEROXISOMAL"/>
    <property type="match status" value="1"/>
</dbReference>
<dbReference type="SUPFAM" id="SSF53901">
    <property type="entry name" value="Thiolase-like"/>
    <property type="match status" value="2"/>
</dbReference>
<dbReference type="Pfam" id="PF00108">
    <property type="entry name" value="Thiolase_N"/>
    <property type="match status" value="1"/>
</dbReference>
<protein>
    <submittedName>
        <fullName evidence="15">Uncharacterized protein</fullName>
    </submittedName>
</protein>
<dbReference type="GO" id="GO:0003729">
    <property type="term" value="F:mRNA binding"/>
    <property type="evidence" value="ECO:0007669"/>
    <property type="project" value="EnsemblFungi"/>
</dbReference>
<keyword evidence="5" id="KW-0276">Fatty acid metabolism</keyword>
<feature type="active site" description="Acyl-thioester intermediate" evidence="11">
    <location>
        <position position="113"/>
    </location>
</feature>
<evidence type="ECO:0000256" key="8">
    <source>
        <dbReference type="ARBA" id="ARBA00023140"/>
    </source>
</evidence>
<dbReference type="STRING" id="931890.G8JST4"/>
<comment type="catalytic activity">
    <reaction evidence="10">
        <text>an acyl-CoA + acetyl-CoA = a 3-oxoacyl-CoA + CoA</text>
        <dbReference type="Rhea" id="RHEA:21564"/>
        <dbReference type="ChEBI" id="CHEBI:57287"/>
        <dbReference type="ChEBI" id="CHEBI:57288"/>
        <dbReference type="ChEBI" id="CHEBI:58342"/>
        <dbReference type="ChEBI" id="CHEBI:90726"/>
        <dbReference type="EC" id="2.3.1.16"/>
    </reaction>
</comment>